<comment type="similarity">
    <text evidence="1">Belongs to the SfsA family.</text>
</comment>
<evidence type="ECO:0000259" key="2">
    <source>
        <dbReference type="Pfam" id="PF03749"/>
    </source>
</evidence>
<dbReference type="Gene3D" id="3.40.1350.60">
    <property type="match status" value="1"/>
</dbReference>
<protein>
    <recommendedName>
        <fullName evidence="1">Sugar fermentation stimulation protein homolog</fullName>
    </recommendedName>
</protein>
<dbReference type="Gene3D" id="2.40.50.580">
    <property type="match status" value="1"/>
</dbReference>
<accession>A0A8G2BFM7</accession>
<dbReference type="NCBIfam" id="TIGR00230">
    <property type="entry name" value="sfsA"/>
    <property type="match status" value="1"/>
</dbReference>
<organism evidence="4 5">
    <name type="scientific">Thalassobaculum litoreum DSM 18839</name>
    <dbReference type="NCBI Taxonomy" id="1123362"/>
    <lineage>
        <taxon>Bacteria</taxon>
        <taxon>Pseudomonadati</taxon>
        <taxon>Pseudomonadota</taxon>
        <taxon>Alphaproteobacteria</taxon>
        <taxon>Rhodospirillales</taxon>
        <taxon>Thalassobaculaceae</taxon>
        <taxon>Thalassobaculum</taxon>
    </lineage>
</organism>
<feature type="domain" description="SfsA N-terminal OB" evidence="3">
    <location>
        <begin position="13"/>
        <end position="78"/>
    </location>
</feature>
<dbReference type="PANTHER" id="PTHR30545:SF2">
    <property type="entry name" value="SUGAR FERMENTATION STIMULATION PROTEIN A"/>
    <property type="match status" value="1"/>
</dbReference>
<evidence type="ECO:0000256" key="1">
    <source>
        <dbReference type="HAMAP-Rule" id="MF_00095"/>
    </source>
</evidence>
<dbReference type="OrthoDB" id="9802365at2"/>
<dbReference type="CDD" id="cd22359">
    <property type="entry name" value="SfsA-like_bacterial"/>
    <property type="match status" value="1"/>
</dbReference>
<dbReference type="InterPro" id="IPR005224">
    <property type="entry name" value="SfsA"/>
</dbReference>
<proteinExistence type="inferred from homology"/>
<dbReference type="GO" id="GO:0003677">
    <property type="term" value="F:DNA binding"/>
    <property type="evidence" value="ECO:0007669"/>
    <property type="project" value="InterPro"/>
</dbReference>
<dbReference type="Proteomes" id="UP000198615">
    <property type="component" value="Unassembled WGS sequence"/>
</dbReference>
<feature type="domain" description="Sugar fermentation stimulation protein C-terminal" evidence="2">
    <location>
        <begin position="82"/>
        <end position="222"/>
    </location>
</feature>
<reference evidence="4 5" key="1">
    <citation type="submission" date="2016-10" db="EMBL/GenBank/DDBJ databases">
        <authorList>
            <person name="Varghese N."/>
            <person name="Submissions S."/>
        </authorList>
    </citation>
    <scope>NUCLEOTIDE SEQUENCE [LARGE SCALE GENOMIC DNA]</scope>
    <source>
        <strain evidence="4 5">DSM 18839</strain>
    </source>
</reference>
<dbReference type="PANTHER" id="PTHR30545">
    <property type="entry name" value="SUGAR FERMENTATION STIMULATION PROTEIN A"/>
    <property type="match status" value="1"/>
</dbReference>
<dbReference type="Pfam" id="PF03749">
    <property type="entry name" value="SfsA"/>
    <property type="match status" value="1"/>
</dbReference>
<dbReference type="InterPro" id="IPR041465">
    <property type="entry name" value="SfsA_N"/>
</dbReference>
<dbReference type="InterPro" id="IPR040452">
    <property type="entry name" value="SfsA_C"/>
</dbReference>
<dbReference type="AlphaFoldDB" id="A0A8G2BFM7"/>
<evidence type="ECO:0000313" key="5">
    <source>
        <dbReference type="Proteomes" id="UP000198615"/>
    </source>
</evidence>
<gene>
    <name evidence="1" type="primary">sfsA</name>
    <name evidence="4" type="ORF">SAMN05660686_00841</name>
</gene>
<dbReference type="HAMAP" id="MF_00095">
    <property type="entry name" value="SfsA"/>
    <property type="match status" value="1"/>
</dbReference>
<dbReference type="Pfam" id="PF17746">
    <property type="entry name" value="SfsA_N"/>
    <property type="match status" value="1"/>
</dbReference>
<name>A0A8G2BFM7_9PROT</name>
<evidence type="ECO:0000259" key="3">
    <source>
        <dbReference type="Pfam" id="PF17746"/>
    </source>
</evidence>
<sequence length="236" mass="25745">MDLPTPLHEGRLIRRYKRFLADIDLDGAVVTAHCPNPGAMTGLKDPGLRVWLSRSPDPKRKLPYTLELVETEGGLVGIHTGRPNAIVAEAIAAGLIPELAGYETLRREVKYGVNSRIDMLLEAPGRPPCYVEVKNVHLVRPDGPNPGAHEFPDSVTARGAKHLDELAAMVAAGHRAVMLFCIQRMDGDRLTLARDIDPKYGLAFDRARAAGVEALAWECDVTLGRVVLNRPVPVAE</sequence>
<dbReference type="RefSeq" id="WP_093148382.1">
    <property type="nucleotide sequence ID" value="NZ_FNBW01000002.1"/>
</dbReference>
<keyword evidence="5" id="KW-1185">Reference proteome</keyword>
<dbReference type="EMBL" id="FNBW01000002">
    <property type="protein sequence ID" value="SDF27172.1"/>
    <property type="molecule type" value="Genomic_DNA"/>
</dbReference>
<comment type="caution">
    <text evidence="4">The sequence shown here is derived from an EMBL/GenBank/DDBJ whole genome shotgun (WGS) entry which is preliminary data.</text>
</comment>
<evidence type="ECO:0000313" key="4">
    <source>
        <dbReference type="EMBL" id="SDF27172.1"/>
    </source>
</evidence>